<evidence type="ECO:0000313" key="3">
    <source>
        <dbReference type="EMBL" id="CAK9029464.1"/>
    </source>
</evidence>
<reference evidence="3 4" key="1">
    <citation type="submission" date="2024-02" db="EMBL/GenBank/DDBJ databases">
        <authorList>
            <person name="Chen Y."/>
            <person name="Shah S."/>
            <person name="Dougan E. K."/>
            <person name="Thang M."/>
            <person name="Chan C."/>
        </authorList>
    </citation>
    <scope>NUCLEOTIDE SEQUENCE [LARGE SCALE GENOMIC DNA]</scope>
</reference>
<dbReference type="Proteomes" id="UP001642484">
    <property type="component" value="Unassembled WGS sequence"/>
</dbReference>
<name>A0ABP0KSR7_9DINO</name>
<accession>A0ABP0KSR7</accession>
<evidence type="ECO:0000256" key="2">
    <source>
        <dbReference type="SAM" id="MobiDB-lite"/>
    </source>
</evidence>
<protein>
    <submittedName>
        <fullName evidence="3">Uncharacterized protein</fullName>
    </submittedName>
</protein>
<evidence type="ECO:0000313" key="4">
    <source>
        <dbReference type="Proteomes" id="UP001642484"/>
    </source>
</evidence>
<keyword evidence="1" id="KW-0175">Coiled coil</keyword>
<gene>
    <name evidence="3" type="ORF">CCMP2556_LOCUS17490</name>
</gene>
<organism evidence="3 4">
    <name type="scientific">Durusdinium trenchii</name>
    <dbReference type="NCBI Taxonomy" id="1381693"/>
    <lineage>
        <taxon>Eukaryota</taxon>
        <taxon>Sar</taxon>
        <taxon>Alveolata</taxon>
        <taxon>Dinophyceae</taxon>
        <taxon>Suessiales</taxon>
        <taxon>Symbiodiniaceae</taxon>
        <taxon>Durusdinium</taxon>
    </lineage>
</organism>
<keyword evidence="4" id="KW-1185">Reference proteome</keyword>
<dbReference type="EMBL" id="CAXAMN010009668">
    <property type="protein sequence ID" value="CAK9029464.1"/>
    <property type="molecule type" value="Genomic_DNA"/>
</dbReference>
<feature type="coiled-coil region" evidence="1">
    <location>
        <begin position="22"/>
        <end position="70"/>
    </location>
</feature>
<feature type="compositionally biased region" description="Basic residues" evidence="2">
    <location>
        <begin position="100"/>
        <end position="111"/>
    </location>
</feature>
<sequence length="281" mass="30851">MAKPDEEKLREELKVLLQAQELQELSLRRDAMMQKAQAAEAAVEAERQAMDDLERECHSFDLRKRQANEEEANSQSLAENISAELQTFGPANISTESKKGGKGGKNGKGKGKAIVVSPPAALQEEIASLRAQVAQERQRAAQEDEAQERATRARVEEQCMLLRALIDMVTGSGELSKANWREEERDLGAYGVFMAEKRRWATNALGWRILPRNSSAFACDTSPEFAKVDELCHILPGRSQDNFLCQACEGKKASEVSKMGGAAWKKLSEADKVSIAGTAGA</sequence>
<evidence type="ECO:0000256" key="1">
    <source>
        <dbReference type="SAM" id="Coils"/>
    </source>
</evidence>
<proteinExistence type="predicted"/>
<feature type="region of interest" description="Disordered" evidence="2">
    <location>
        <begin position="90"/>
        <end position="112"/>
    </location>
</feature>
<comment type="caution">
    <text evidence="3">The sequence shown here is derived from an EMBL/GenBank/DDBJ whole genome shotgun (WGS) entry which is preliminary data.</text>
</comment>